<organism evidence="1 2">
    <name type="scientific">Pilibacter termitis</name>
    <dbReference type="NCBI Taxonomy" id="263852"/>
    <lineage>
        <taxon>Bacteria</taxon>
        <taxon>Bacillati</taxon>
        <taxon>Bacillota</taxon>
        <taxon>Bacilli</taxon>
        <taxon>Lactobacillales</taxon>
        <taxon>Enterococcaceae</taxon>
        <taxon>Pilibacter</taxon>
    </lineage>
</organism>
<sequence>MSGKIELTRDEWWIELSGKTARLGASEQLKIDIGEIYEATFSPIGAYLKKDEIVCELIAEKFNSKLPCPIEAVVIAFNEQALHNPAILNSKNRDENWLIVLQSERELSIADFL</sequence>
<evidence type="ECO:0000313" key="2">
    <source>
        <dbReference type="Proteomes" id="UP000190328"/>
    </source>
</evidence>
<dbReference type="Proteomes" id="UP000190328">
    <property type="component" value="Unassembled WGS sequence"/>
</dbReference>
<dbReference type="STRING" id="263852.SAMN02745116_00709"/>
<dbReference type="InterPro" id="IPR011053">
    <property type="entry name" value="Single_hybrid_motif"/>
</dbReference>
<keyword evidence="2" id="KW-1185">Reference proteome</keyword>
<dbReference type="SUPFAM" id="SSF51230">
    <property type="entry name" value="Single hybrid motif"/>
    <property type="match status" value="1"/>
</dbReference>
<dbReference type="OrthoDB" id="9805770at2"/>
<name>A0A1T4LL76_9ENTE</name>
<reference evidence="1 2" key="1">
    <citation type="submission" date="2017-02" db="EMBL/GenBank/DDBJ databases">
        <authorList>
            <person name="Peterson S.W."/>
        </authorList>
    </citation>
    <scope>NUCLEOTIDE SEQUENCE [LARGE SCALE GENOMIC DNA]</scope>
    <source>
        <strain evidence="1 2">ATCC BAA-1030</strain>
    </source>
</reference>
<dbReference type="EMBL" id="FUXI01000006">
    <property type="protein sequence ID" value="SJZ55479.1"/>
    <property type="molecule type" value="Genomic_DNA"/>
</dbReference>
<accession>A0A1T4LL76</accession>
<gene>
    <name evidence="1" type="ORF">SAMN02745116_00709</name>
</gene>
<dbReference type="Pfam" id="PF01597">
    <property type="entry name" value="GCV_H"/>
    <property type="match status" value="1"/>
</dbReference>
<proteinExistence type="predicted"/>
<dbReference type="InterPro" id="IPR033753">
    <property type="entry name" value="GCV_H/Fam206"/>
</dbReference>
<dbReference type="AlphaFoldDB" id="A0A1T4LL76"/>
<protein>
    <submittedName>
        <fullName evidence="1">Glycine cleavage H-protein</fullName>
    </submittedName>
</protein>
<dbReference type="RefSeq" id="WP_159443188.1">
    <property type="nucleotide sequence ID" value="NZ_FUXI01000006.1"/>
</dbReference>
<dbReference type="Gene3D" id="2.40.50.100">
    <property type="match status" value="1"/>
</dbReference>
<evidence type="ECO:0000313" key="1">
    <source>
        <dbReference type="EMBL" id="SJZ55479.1"/>
    </source>
</evidence>